<accession>X0WXQ2</accession>
<comment type="caution">
    <text evidence="1">The sequence shown here is derived from an EMBL/GenBank/DDBJ whole genome shotgun (WGS) entry which is preliminary data.</text>
</comment>
<proteinExistence type="predicted"/>
<gene>
    <name evidence="1" type="ORF">S01H1_68006</name>
</gene>
<feature type="non-terminal residue" evidence="1">
    <location>
        <position position="1"/>
    </location>
</feature>
<organism evidence="1">
    <name type="scientific">marine sediment metagenome</name>
    <dbReference type="NCBI Taxonomy" id="412755"/>
    <lineage>
        <taxon>unclassified sequences</taxon>
        <taxon>metagenomes</taxon>
        <taxon>ecological metagenomes</taxon>
    </lineage>
</organism>
<protein>
    <submittedName>
        <fullName evidence="1">Uncharacterized protein</fullName>
    </submittedName>
</protein>
<dbReference type="AlphaFoldDB" id="X0WXQ2"/>
<sequence length="59" mass="6245">PNAAAFVSLASGKVRSDMNASNLSIQETLAWSGLFGWGRYKPAKPVALPLMAVADRVGR</sequence>
<name>X0WXQ2_9ZZZZ</name>
<evidence type="ECO:0000313" key="1">
    <source>
        <dbReference type="EMBL" id="GAG29233.1"/>
    </source>
</evidence>
<dbReference type="EMBL" id="BARS01045073">
    <property type="protein sequence ID" value="GAG29233.1"/>
    <property type="molecule type" value="Genomic_DNA"/>
</dbReference>
<reference evidence="1" key="1">
    <citation type="journal article" date="2014" name="Front. Microbiol.">
        <title>High frequency of phylogenetically diverse reductive dehalogenase-homologous genes in deep subseafloor sedimentary metagenomes.</title>
        <authorList>
            <person name="Kawai M."/>
            <person name="Futagami T."/>
            <person name="Toyoda A."/>
            <person name="Takaki Y."/>
            <person name="Nishi S."/>
            <person name="Hori S."/>
            <person name="Arai W."/>
            <person name="Tsubouchi T."/>
            <person name="Morono Y."/>
            <person name="Uchiyama I."/>
            <person name="Ito T."/>
            <person name="Fujiyama A."/>
            <person name="Inagaki F."/>
            <person name="Takami H."/>
        </authorList>
    </citation>
    <scope>NUCLEOTIDE SEQUENCE</scope>
    <source>
        <strain evidence="1">Expedition CK06-06</strain>
    </source>
</reference>